<reference evidence="3" key="1">
    <citation type="submission" date="2023-03" db="EMBL/GenBank/DDBJ databases">
        <title>Mating type loci evolution in Malassezia.</title>
        <authorList>
            <person name="Coelho M.A."/>
        </authorList>
    </citation>
    <scope>NUCLEOTIDE SEQUENCE</scope>
    <source>
        <strain evidence="3">CBS 10434</strain>
    </source>
</reference>
<keyword evidence="2" id="KW-0472">Membrane</keyword>
<accession>A0AAF0IV92</accession>
<feature type="region of interest" description="Disordered" evidence="1">
    <location>
        <begin position="103"/>
        <end position="175"/>
    </location>
</feature>
<gene>
    <name evidence="3" type="ORF">MCAP1_000706</name>
</gene>
<feature type="transmembrane region" description="Helical" evidence="2">
    <location>
        <begin position="25"/>
        <end position="45"/>
    </location>
</feature>
<evidence type="ECO:0000313" key="4">
    <source>
        <dbReference type="Proteomes" id="UP001220961"/>
    </source>
</evidence>
<keyword evidence="2" id="KW-0812">Transmembrane</keyword>
<evidence type="ECO:0000256" key="1">
    <source>
        <dbReference type="SAM" id="MobiDB-lite"/>
    </source>
</evidence>
<dbReference type="Proteomes" id="UP001220961">
    <property type="component" value="Chromosome 1"/>
</dbReference>
<feature type="compositionally biased region" description="Polar residues" evidence="1">
    <location>
        <begin position="132"/>
        <end position="159"/>
    </location>
</feature>
<dbReference type="EMBL" id="CP119908">
    <property type="protein sequence ID" value="WFD18502.1"/>
    <property type="molecule type" value="Genomic_DNA"/>
</dbReference>
<feature type="compositionally biased region" description="Basic residues" evidence="1">
    <location>
        <begin position="165"/>
        <end position="175"/>
    </location>
</feature>
<protein>
    <submittedName>
        <fullName evidence="3">Uncharacterized protein</fullName>
    </submittedName>
</protein>
<keyword evidence="4" id="KW-1185">Reference proteome</keyword>
<evidence type="ECO:0000256" key="2">
    <source>
        <dbReference type="SAM" id="Phobius"/>
    </source>
</evidence>
<dbReference type="AlphaFoldDB" id="A0AAF0IV92"/>
<proteinExistence type="predicted"/>
<feature type="compositionally biased region" description="Basic and acidic residues" evidence="1">
    <location>
        <begin position="119"/>
        <end position="129"/>
    </location>
</feature>
<name>A0AAF0IV92_9BASI</name>
<organism evidence="3 4">
    <name type="scientific">Malassezia caprae</name>
    <dbReference type="NCBI Taxonomy" id="1381934"/>
    <lineage>
        <taxon>Eukaryota</taxon>
        <taxon>Fungi</taxon>
        <taxon>Dikarya</taxon>
        <taxon>Basidiomycota</taxon>
        <taxon>Ustilaginomycotina</taxon>
        <taxon>Malasseziomycetes</taxon>
        <taxon>Malasseziales</taxon>
        <taxon>Malasseziaceae</taxon>
        <taxon>Malassezia</taxon>
    </lineage>
</organism>
<sequence length="175" mass="19809">MAVPTAQNEEPIEKPTELSELETWTMYWCVISLFWVVDAWLGWTFRWYGASLLYKSYVEPFMSDHEGDLEDMLEAGRAKALSVLCTTVSVITNIVQSEFLAGQDVPTSAEEAEPAEEPPSERGGMETMEKTVPSQLQEMARSAGSTARQWVSDMSQQTPSEPPRRKLPRFRRKAN</sequence>
<keyword evidence="2" id="KW-1133">Transmembrane helix</keyword>
<evidence type="ECO:0000313" key="3">
    <source>
        <dbReference type="EMBL" id="WFD18502.1"/>
    </source>
</evidence>